<organism evidence="1 2">
    <name type="scientific">Streptomyces achmelvichensis</name>
    <dbReference type="NCBI Taxonomy" id="3134111"/>
    <lineage>
        <taxon>Bacteria</taxon>
        <taxon>Bacillati</taxon>
        <taxon>Actinomycetota</taxon>
        <taxon>Actinomycetes</taxon>
        <taxon>Kitasatosporales</taxon>
        <taxon>Streptomycetaceae</taxon>
        <taxon>Streptomyces</taxon>
    </lineage>
</organism>
<dbReference type="EMBL" id="JBBKAJ010000022">
    <property type="protein sequence ID" value="MEJ8636239.1"/>
    <property type="molecule type" value="Genomic_DNA"/>
</dbReference>
<evidence type="ECO:0000313" key="1">
    <source>
        <dbReference type="EMBL" id="MEJ8636239.1"/>
    </source>
</evidence>
<evidence type="ECO:0000313" key="2">
    <source>
        <dbReference type="Proteomes" id="UP001377168"/>
    </source>
</evidence>
<dbReference type="Proteomes" id="UP001377168">
    <property type="component" value="Unassembled WGS sequence"/>
</dbReference>
<protein>
    <submittedName>
        <fullName evidence="1">Uncharacterized protein</fullName>
    </submittedName>
</protein>
<accession>A0ACC6PXU5</accession>
<gene>
    <name evidence="1" type="ORF">WKI67_23030</name>
</gene>
<name>A0ACC6PXU5_9ACTN</name>
<reference evidence="1" key="1">
    <citation type="submission" date="2024-03" db="EMBL/GenBank/DDBJ databases">
        <title>Novel Streptomyces species of biotechnological and ecological value are a feature of Machair soil.</title>
        <authorList>
            <person name="Prole J.R."/>
            <person name="Goodfellow M."/>
            <person name="Allenby N."/>
            <person name="Ward A.C."/>
        </authorList>
    </citation>
    <scope>NUCLEOTIDE SEQUENCE</scope>
    <source>
        <strain evidence="1">MS2.AVA.5</strain>
    </source>
</reference>
<sequence length="128" mass="13363">MSRVTRCTAAASVIAATVLGSLLFSSPAQAAGQQGPAASVQISQTPSGEDDFVWPQPKTEPGTDGAKSARGADRTAAKDGKDDFVWPQPQGEPGVPDDFVWPILGELPDLPGLPGIPDDFVWPTPPKR</sequence>
<keyword evidence="2" id="KW-1185">Reference proteome</keyword>
<proteinExistence type="predicted"/>
<comment type="caution">
    <text evidence="1">The sequence shown here is derived from an EMBL/GenBank/DDBJ whole genome shotgun (WGS) entry which is preliminary data.</text>
</comment>